<feature type="non-terminal residue" evidence="1">
    <location>
        <position position="269"/>
    </location>
</feature>
<evidence type="ECO:0008006" key="3">
    <source>
        <dbReference type="Google" id="ProtNLM"/>
    </source>
</evidence>
<comment type="caution">
    <text evidence="1">The sequence shown here is derived from an EMBL/GenBank/DDBJ whole genome shotgun (WGS) entry which is preliminary data.</text>
</comment>
<dbReference type="Gene3D" id="1.25.40.10">
    <property type="entry name" value="Tetratricopeptide repeat domain"/>
    <property type="match status" value="1"/>
</dbReference>
<evidence type="ECO:0000313" key="2">
    <source>
        <dbReference type="Proteomes" id="UP000029453"/>
    </source>
</evidence>
<proteinExistence type="predicted"/>
<dbReference type="AlphaFoldDB" id="M9M5A7"/>
<keyword evidence="2" id="KW-1185">Reference proteome</keyword>
<protein>
    <recommendedName>
        <fullName evidence="3">FOG: TPR repeat</fullName>
    </recommendedName>
</protein>
<dbReference type="Proteomes" id="UP000029453">
    <property type="component" value="Unassembled WGS sequence"/>
</dbReference>
<evidence type="ECO:0000313" key="1">
    <source>
        <dbReference type="EMBL" id="GAC44309.1"/>
    </source>
</evidence>
<reference evidence="1 2" key="1">
    <citation type="submission" date="2012-10" db="EMBL/GenBank/DDBJ databases">
        <title>Draft Genome Sequence of Paenibacillus popilliae ATCC 14706T.</title>
        <authorList>
            <person name="Iiyama K."/>
            <person name="Mori K."/>
            <person name="Mon H."/>
            <person name="Chieda Y."/>
            <person name="Lee J.M."/>
            <person name="Kusakabe T."/>
            <person name="Tashiro K."/>
            <person name="Asano S."/>
            <person name="Yasunaga-Aoki C."/>
            <person name="Shimizu S."/>
        </authorList>
    </citation>
    <scope>NUCLEOTIDE SEQUENCE [LARGE SCALE GENOMIC DNA]</scope>
    <source>
        <strain evidence="1 2">ATCC 14706</strain>
    </source>
</reference>
<name>M9M5A7_PAEPP</name>
<organism evidence="1 2">
    <name type="scientific">Paenibacillus popilliae ATCC 14706</name>
    <dbReference type="NCBI Taxonomy" id="1212764"/>
    <lineage>
        <taxon>Bacteria</taxon>
        <taxon>Bacillati</taxon>
        <taxon>Bacillota</taxon>
        <taxon>Bacilli</taxon>
        <taxon>Bacillales</taxon>
        <taxon>Paenibacillaceae</taxon>
        <taxon>Paenibacillus</taxon>
    </lineage>
</organism>
<dbReference type="InterPro" id="IPR011990">
    <property type="entry name" value="TPR-like_helical_dom_sf"/>
</dbReference>
<gene>
    <name evidence="1" type="ORF">PPOP_3713</name>
</gene>
<sequence>MCILQTTIQQCQNVELIRKVATKFLESPNEDSLDVTEKLYRTITSVENPSIKLLLYDLIVDYSRSHGIMPYIAKGMYQKYLIERDDFSRLKETYYSGKYVLHYVDFLSQHDRIELYYKLGIHSLQYKQFDYPHIRENTFLMETFINAKKGNIEQSVEQLHLFLKSCSNDSVISATNQLLRLHLQRNNLKDARDLLNTSKIDPTGINKSNPLIYARYAEYLQIKGEYYLAVGDYETCITNMVESASWYSKVNDTFHERSSHLIMRMVMEK</sequence>
<accession>M9M5A7</accession>
<dbReference type="EMBL" id="BALG01000433">
    <property type="protein sequence ID" value="GAC44309.1"/>
    <property type="molecule type" value="Genomic_DNA"/>
</dbReference>